<protein>
    <recommendedName>
        <fullName evidence="7">3-methylmercaptopropionyl-CoA ligase</fullName>
        <ecNumber evidence="6">6.2.1.44</ecNumber>
    </recommendedName>
</protein>
<name>A0A9X1Y340_9PROT</name>
<dbReference type="AlphaFoldDB" id="A0A9X1Y340"/>
<dbReference type="CDD" id="cd12119">
    <property type="entry name" value="ttLC_FACS_AlkK_like"/>
    <property type="match status" value="1"/>
</dbReference>
<keyword evidence="3" id="KW-0276">Fatty acid metabolism</keyword>
<dbReference type="GO" id="GO:0006631">
    <property type="term" value="P:fatty acid metabolic process"/>
    <property type="evidence" value="ECO:0007669"/>
    <property type="project" value="UniProtKB-KW"/>
</dbReference>
<keyword evidence="11" id="KW-1185">Reference proteome</keyword>
<comment type="similarity">
    <text evidence="1">Belongs to the ATP-dependent AMP-binding enzyme family.</text>
</comment>
<dbReference type="InterPro" id="IPR020845">
    <property type="entry name" value="AMP-binding_CS"/>
</dbReference>
<dbReference type="PANTHER" id="PTHR43859">
    <property type="entry name" value="ACYL-ACTIVATING ENZYME"/>
    <property type="match status" value="1"/>
</dbReference>
<evidence type="ECO:0000256" key="1">
    <source>
        <dbReference type="ARBA" id="ARBA00006432"/>
    </source>
</evidence>
<evidence type="ECO:0000313" key="10">
    <source>
        <dbReference type="EMBL" id="MCK8783274.1"/>
    </source>
</evidence>
<gene>
    <name evidence="10" type="ORF">M0638_02620</name>
</gene>
<proteinExistence type="inferred from homology"/>
<sequence>MLGMMMDVPLLVPSILRHAARWHADTEIVSRDAEGAIHRTSYAALWARCHRLANALERLGLRPGDRVGTLAWNGHRHLELYYGVGGAGMVCHTINPRLFPEQIGFIVEDAADSVLCVDPGLVPLLEGIAKHLGGVRAIVVLTEAARMPRSDILPGLLCYETLLEAEGEDYEWPALDENGACGLCYTSGTTGNPKGVLYSHRSTVLHAMSVGLPDVFGLSATSVVMPVVPMFHVNAWGLPYAVPLTGGKLVLPGPKLDGASLHALIVEEGVTFTAGVPTVWMGLLDWVRANGKDIAPLGRVVIGGSACPPVMIERFAALGAEVRHAWGMTETSPLGAVSVPKAGQGALTPEARLALSTKQGRPFFGIDLRAVDSEGRDVPWDGATYGALLARGPWVCAGYLGLAESPAHARAGWFETGDVVTIDPDGFVQIVDRTKDVIKSGGEWISSIDLENIAVAHPEVQEAAAVARPDARWGERPLLVVVPRPGASPDPAAIRAFFEGKVAKWCIPDEVRVVESLPHTATGKLLKSRIREMLG</sequence>
<comment type="catalytic activity">
    <reaction evidence="5">
        <text>3-(methylsulfanyl)propanoate + ATP + CoA = 3-(methylsulfanyl)propanoyl-CoA + AMP + diphosphate</text>
        <dbReference type="Rhea" id="RHEA:43052"/>
        <dbReference type="ChEBI" id="CHEBI:30616"/>
        <dbReference type="ChEBI" id="CHEBI:33019"/>
        <dbReference type="ChEBI" id="CHEBI:49016"/>
        <dbReference type="ChEBI" id="CHEBI:57287"/>
        <dbReference type="ChEBI" id="CHEBI:82815"/>
        <dbReference type="ChEBI" id="CHEBI:456215"/>
        <dbReference type="EC" id="6.2.1.44"/>
    </reaction>
    <physiologicalReaction direction="left-to-right" evidence="5">
        <dbReference type="Rhea" id="RHEA:43053"/>
    </physiologicalReaction>
</comment>
<dbReference type="GO" id="GO:0016874">
    <property type="term" value="F:ligase activity"/>
    <property type="evidence" value="ECO:0007669"/>
    <property type="project" value="UniProtKB-KW"/>
</dbReference>
<dbReference type="FunFam" id="3.30.300.30:FF:000008">
    <property type="entry name" value="2,3-dihydroxybenzoate-AMP ligase"/>
    <property type="match status" value="1"/>
</dbReference>
<evidence type="ECO:0000256" key="6">
    <source>
        <dbReference type="ARBA" id="ARBA00066616"/>
    </source>
</evidence>
<dbReference type="NCBIfam" id="NF004837">
    <property type="entry name" value="PRK06187.1"/>
    <property type="match status" value="1"/>
</dbReference>
<dbReference type="InterPro" id="IPR000873">
    <property type="entry name" value="AMP-dep_synth/lig_dom"/>
</dbReference>
<evidence type="ECO:0000256" key="7">
    <source>
        <dbReference type="ARBA" id="ARBA00067668"/>
    </source>
</evidence>
<keyword evidence="4" id="KW-0443">Lipid metabolism</keyword>
<dbReference type="InterPro" id="IPR045851">
    <property type="entry name" value="AMP-bd_C_sf"/>
</dbReference>
<keyword evidence="2 10" id="KW-0436">Ligase</keyword>
<evidence type="ECO:0000256" key="2">
    <source>
        <dbReference type="ARBA" id="ARBA00022598"/>
    </source>
</evidence>
<feature type="domain" description="AMP-dependent synthetase/ligase" evidence="8">
    <location>
        <begin position="18"/>
        <end position="400"/>
    </location>
</feature>
<accession>A0A9X1Y340</accession>
<dbReference type="PANTHER" id="PTHR43859:SF4">
    <property type="entry name" value="BUTANOATE--COA LIGASE AAE1-RELATED"/>
    <property type="match status" value="1"/>
</dbReference>
<dbReference type="PROSITE" id="PS00455">
    <property type="entry name" value="AMP_BINDING"/>
    <property type="match status" value="1"/>
</dbReference>
<reference evidence="10" key="1">
    <citation type="submission" date="2022-04" db="EMBL/GenBank/DDBJ databases">
        <title>Roseomonas acroporae sp. nov., isolated from coral Acropora digitifera.</title>
        <authorList>
            <person name="Sun H."/>
        </authorList>
    </citation>
    <scope>NUCLEOTIDE SEQUENCE</scope>
    <source>
        <strain evidence="10">NAR14</strain>
    </source>
</reference>
<dbReference type="Pfam" id="PF00501">
    <property type="entry name" value="AMP-binding"/>
    <property type="match status" value="1"/>
</dbReference>
<dbReference type="InterPro" id="IPR042099">
    <property type="entry name" value="ANL_N_sf"/>
</dbReference>
<dbReference type="EMBL" id="JALPRX010000008">
    <property type="protein sequence ID" value="MCK8783274.1"/>
    <property type="molecule type" value="Genomic_DNA"/>
</dbReference>
<evidence type="ECO:0000259" key="9">
    <source>
        <dbReference type="Pfam" id="PF13193"/>
    </source>
</evidence>
<dbReference type="Proteomes" id="UP001139516">
    <property type="component" value="Unassembled WGS sequence"/>
</dbReference>
<dbReference type="Pfam" id="PF13193">
    <property type="entry name" value="AMP-binding_C"/>
    <property type="match status" value="1"/>
</dbReference>
<organism evidence="10 11">
    <name type="scientific">Roseomonas acroporae</name>
    <dbReference type="NCBI Taxonomy" id="2937791"/>
    <lineage>
        <taxon>Bacteria</taxon>
        <taxon>Pseudomonadati</taxon>
        <taxon>Pseudomonadota</taxon>
        <taxon>Alphaproteobacteria</taxon>
        <taxon>Acetobacterales</taxon>
        <taxon>Roseomonadaceae</taxon>
        <taxon>Roseomonas</taxon>
    </lineage>
</organism>
<dbReference type="Gene3D" id="3.30.300.30">
    <property type="match status" value="1"/>
</dbReference>
<dbReference type="EC" id="6.2.1.44" evidence="6"/>
<evidence type="ECO:0000256" key="3">
    <source>
        <dbReference type="ARBA" id="ARBA00022832"/>
    </source>
</evidence>
<evidence type="ECO:0000313" key="11">
    <source>
        <dbReference type="Proteomes" id="UP001139516"/>
    </source>
</evidence>
<dbReference type="RefSeq" id="WP_248665400.1">
    <property type="nucleotide sequence ID" value="NZ_JALPRX010000008.1"/>
</dbReference>
<dbReference type="SUPFAM" id="SSF56801">
    <property type="entry name" value="Acetyl-CoA synthetase-like"/>
    <property type="match status" value="1"/>
</dbReference>
<dbReference type="InterPro" id="IPR025110">
    <property type="entry name" value="AMP-bd_C"/>
</dbReference>
<comment type="caution">
    <text evidence="10">The sequence shown here is derived from an EMBL/GenBank/DDBJ whole genome shotgun (WGS) entry which is preliminary data.</text>
</comment>
<evidence type="ECO:0000256" key="5">
    <source>
        <dbReference type="ARBA" id="ARBA00051915"/>
    </source>
</evidence>
<evidence type="ECO:0000259" key="8">
    <source>
        <dbReference type="Pfam" id="PF00501"/>
    </source>
</evidence>
<evidence type="ECO:0000256" key="4">
    <source>
        <dbReference type="ARBA" id="ARBA00023098"/>
    </source>
</evidence>
<dbReference type="Gene3D" id="3.40.50.12780">
    <property type="entry name" value="N-terminal domain of ligase-like"/>
    <property type="match status" value="1"/>
</dbReference>
<feature type="domain" description="AMP-binding enzyme C-terminal" evidence="9">
    <location>
        <begin position="450"/>
        <end position="524"/>
    </location>
</feature>